<dbReference type="Proteomes" id="UP000072421">
    <property type="component" value="Chromosome"/>
</dbReference>
<proteinExistence type="predicted"/>
<organism evidence="2">
    <name type="scientific">Collimonas fungivorans</name>
    <dbReference type="NCBI Taxonomy" id="158899"/>
    <lineage>
        <taxon>Bacteria</taxon>
        <taxon>Pseudomonadati</taxon>
        <taxon>Pseudomonadota</taxon>
        <taxon>Betaproteobacteria</taxon>
        <taxon>Burkholderiales</taxon>
        <taxon>Oxalobacteraceae</taxon>
        <taxon>Collimonas</taxon>
    </lineage>
</organism>
<dbReference type="AlphaFoldDB" id="A0A127P4W0"/>
<sequence>MNTTRTKRWTGKMDSLTTAYLKDVMGKMEVYGDRVQFGLASPGPRPYYQLTNSAEKKMAFDSNNHLLHPKEDEFTGANATPVFTLEQIKAAIAAGGFRSSSSTRTASSSAGGRVVSRSGSPRGGAVAMKAKDLIDAARYEYFRSNRQALPDGIGEHTAEITELMLKGSSAEDAFGEIVKRHF</sequence>
<reference evidence="2 3" key="1">
    <citation type="submission" date="2015-11" db="EMBL/GenBank/DDBJ databases">
        <title>Exploring the genomic traits of fungus-feeding bacterial genus Collimonas.</title>
        <authorList>
            <person name="Song C."/>
            <person name="Schmidt R."/>
            <person name="de Jager V."/>
            <person name="Krzyzanowska D."/>
            <person name="Jongedijk E."/>
            <person name="Cankar K."/>
            <person name="Beekwilder J."/>
            <person name="van Veen A."/>
            <person name="de Boer W."/>
            <person name="van Veen J.A."/>
            <person name="Garbeva P."/>
        </authorList>
    </citation>
    <scope>NUCLEOTIDE SEQUENCE [LARGE SCALE GENOMIC DNA]</scope>
    <source>
        <strain evidence="2 3">Ter6</strain>
    </source>
</reference>
<evidence type="ECO:0000313" key="3">
    <source>
        <dbReference type="Proteomes" id="UP000072421"/>
    </source>
</evidence>
<protein>
    <submittedName>
        <fullName evidence="2">Uncharacterized protein</fullName>
    </submittedName>
</protein>
<gene>
    <name evidence="2" type="ORF">CFter6_0145</name>
</gene>
<name>A0A127P4W0_9BURK</name>
<evidence type="ECO:0000313" key="2">
    <source>
        <dbReference type="EMBL" id="AMO92876.1"/>
    </source>
</evidence>
<dbReference type="OrthoDB" id="8682935at2"/>
<dbReference type="EMBL" id="CP013232">
    <property type="protein sequence ID" value="AMO92876.1"/>
    <property type="molecule type" value="Genomic_DNA"/>
</dbReference>
<evidence type="ECO:0000256" key="1">
    <source>
        <dbReference type="SAM" id="MobiDB-lite"/>
    </source>
</evidence>
<accession>A0A127P4W0</accession>
<dbReference type="PATRIC" id="fig|158899.10.peg.143"/>
<feature type="region of interest" description="Disordered" evidence="1">
    <location>
        <begin position="99"/>
        <end position="123"/>
    </location>
</feature>